<dbReference type="STRING" id="229920.ADM99_13985"/>
<keyword evidence="5" id="KW-1185">Reference proteome</keyword>
<dbReference type="InterPro" id="IPR036013">
    <property type="entry name" value="Band_7/SPFH_dom_sf"/>
</dbReference>
<dbReference type="Gene3D" id="3.30.479.30">
    <property type="entry name" value="Band 7 domain"/>
    <property type="match status" value="1"/>
</dbReference>
<evidence type="ECO:0000259" key="3">
    <source>
        <dbReference type="Pfam" id="PF01145"/>
    </source>
</evidence>
<protein>
    <recommendedName>
        <fullName evidence="3">Band 7 domain-containing protein</fullName>
    </recommendedName>
</protein>
<feature type="transmembrane region" description="Helical" evidence="2">
    <location>
        <begin position="338"/>
        <end position="355"/>
    </location>
</feature>
<dbReference type="EMBL" id="LGCK01000014">
    <property type="protein sequence ID" value="KPL70276.1"/>
    <property type="molecule type" value="Genomic_DNA"/>
</dbReference>
<evidence type="ECO:0000256" key="1">
    <source>
        <dbReference type="SAM" id="Coils"/>
    </source>
</evidence>
<keyword evidence="2" id="KW-0472">Membrane</keyword>
<keyword evidence="1" id="KW-0175">Coiled coil</keyword>
<sequence>MESKPSSASTPSARVLPLDKLPGWISKSLDVPPLRTGIVVTSSGKSTTYPSGKHIILSPIDRLRGKGVGLQIGYVSTEPVTARLTASYLLSGDEILVDAAITYDARITDLQRYFCELVIPMGEIPAGQINFSNEEAASSIRQLVRRYTADDLIHGLPTHLLAAEIQRALSATLQNLGMEVDRILLITFWRSDDKVKATEKIMELEQDLQNIELQKKMAEVESQIQLDDFIHQLDPEFSQSAGVRPVMHERTVSGNDTANSAENLKKWLVDQTTHSSGSHWRLSNLFSNDNKNSLLPSRRPPQNWWVGRTIWILFLVCSGAGITLLTTNRFSGEPRKDLLYGFLTGLWLFLLPFILGEIKKLVEKWEKVNEAVWNLPSATHLQELIGDDKNRADRLVRKQCLSEMERSRSILEDMVSRLYNAGSTDSAIRLRELRHKFESTQERLKQPDFGNPAYLSDNHLSSAAWGRTLDYDENLLSFAGAITEQVFTAQQNLSSSKEIPTLNSIEQHLDEFLYRFSGRSQVLKNL</sequence>
<reference evidence="4 5" key="1">
    <citation type="submission" date="2015-07" db="EMBL/GenBank/DDBJ databases">
        <title>Genome sequence of Leptolinea tardivitalis DSM 16556.</title>
        <authorList>
            <person name="Hemp J."/>
            <person name="Ward L.M."/>
            <person name="Pace L.A."/>
            <person name="Fischer W.W."/>
        </authorList>
    </citation>
    <scope>NUCLEOTIDE SEQUENCE [LARGE SCALE GENOMIC DNA]</scope>
    <source>
        <strain evidence="4 5">YMTK-2</strain>
    </source>
</reference>
<dbReference type="SUPFAM" id="SSF117892">
    <property type="entry name" value="Band 7/SPFH domain"/>
    <property type="match status" value="1"/>
</dbReference>
<feature type="coiled-coil region" evidence="1">
    <location>
        <begin position="194"/>
        <end position="221"/>
    </location>
</feature>
<comment type="caution">
    <text evidence="4">The sequence shown here is derived from an EMBL/GenBank/DDBJ whole genome shotgun (WGS) entry which is preliminary data.</text>
</comment>
<dbReference type="AlphaFoldDB" id="A0A0P6WUE3"/>
<dbReference type="OrthoDB" id="9794876at2"/>
<dbReference type="RefSeq" id="WP_062422141.1">
    <property type="nucleotide sequence ID" value="NZ_BBYA01000010.1"/>
</dbReference>
<feature type="domain" description="Band 7" evidence="3">
    <location>
        <begin position="33"/>
        <end position="203"/>
    </location>
</feature>
<evidence type="ECO:0000256" key="2">
    <source>
        <dbReference type="SAM" id="Phobius"/>
    </source>
</evidence>
<dbReference type="Pfam" id="PF01145">
    <property type="entry name" value="Band_7"/>
    <property type="match status" value="1"/>
</dbReference>
<keyword evidence="2" id="KW-0812">Transmembrane</keyword>
<keyword evidence="2" id="KW-1133">Transmembrane helix</keyword>
<evidence type="ECO:0000313" key="5">
    <source>
        <dbReference type="Proteomes" id="UP000050430"/>
    </source>
</evidence>
<accession>A0A0P6WUE3</accession>
<organism evidence="4 5">
    <name type="scientific">Leptolinea tardivitalis</name>
    <dbReference type="NCBI Taxonomy" id="229920"/>
    <lineage>
        <taxon>Bacteria</taxon>
        <taxon>Bacillati</taxon>
        <taxon>Chloroflexota</taxon>
        <taxon>Anaerolineae</taxon>
        <taxon>Anaerolineales</taxon>
        <taxon>Anaerolineaceae</taxon>
        <taxon>Leptolinea</taxon>
    </lineage>
</organism>
<dbReference type="InterPro" id="IPR001107">
    <property type="entry name" value="Band_7"/>
</dbReference>
<proteinExistence type="predicted"/>
<name>A0A0P6WUE3_9CHLR</name>
<gene>
    <name evidence="4" type="ORF">ADM99_13985</name>
</gene>
<dbReference type="Proteomes" id="UP000050430">
    <property type="component" value="Unassembled WGS sequence"/>
</dbReference>
<evidence type="ECO:0000313" key="4">
    <source>
        <dbReference type="EMBL" id="KPL70276.1"/>
    </source>
</evidence>
<feature type="transmembrane region" description="Helical" evidence="2">
    <location>
        <begin position="305"/>
        <end position="326"/>
    </location>
</feature>